<proteinExistence type="predicted"/>
<name>A0AC61KZD5_9EURY</name>
<sequence length="225" mass="24521">MRPYLFINAAMSADGKISSYTRKQIPISGEVDFRRVDRLKYGVDAIMVGIGTVLSDDPSLTVKSEELRKERQDLGTDENPIRIVADSLARTPVDSDILMKGTGRRIILASESAPGMRLERLSEAGAEIVVAGEHRVDLASALGRLYEMGVRRLMVEGGGSLNWSLLSQGLVDKVYVYVGNMILGGESSPTLVDGTGFSGIDDACQLELISLEQIDKGFVIEWQVK</sequence>
<accession>A0AC61KZD5</accession>
<evidence type="ECO:0000313" key="1">
    <source>
        <dbReference type="EMBL" id="PXF57489.1"/>
    </source>
</evidence>
<evidence type="ECO:0000313" key="2">
    <source>
        <dbReference type="Proteomes" id="UP000248329"/>
    </source>
</evidence>
<comment type="caution">
    <text evidence="1">The sequence shown here is derived from an EMBL/GenBank/DDBJ whole genome shotgun (WGS) entry which is preliminary data.</text>
</comment>
<dbReference type="Proteomes" id="UP000248329">
    <property type="component" value="Unassembled WGS sequence"/>
</dbReference>
<reference evidence="1" key="1">
    <citation type="submission" date="2018-01" db="EMBL/GenBank/DDBJ databases">
        <authorList>
            <person name="Krukenberg V."/>
        </authorList>
    </citation>
    <scope>NUCLEOTIDE SEQUENCE</scope>
    <source>
        <strain evidence="1">E20ANME2</strain>
    </source>
</reference>
<protein>
    <submittedName>
        <fullName evidence="1">2,5-diamino-6-(Ribosylamino)-4(3H)-pyrimidinone 5'-phosphate reductase</fullName>
    </submittedName>
</protein>
<dbReference type="EMBL" id="PQXF01000059">
    <property type="protein sequence ID" value="PXF57489.1"/>
    <property type="molecule type" value="Genomic_DNA"/>
</dbReference>
<gene>
    <name evidence="1" type="ORF">C4B59_15155</name>
</gene>
<organism evidence="1 2">
    <name type="scientific">Candidatus Methanogaster sp</name>
    <dbReference type="NCBI Taxonomy" id="3386292"/>
    <lineage>
        <taxon>Archaea</taxon>
        <taxon>Methanobacteriati</taxon>
        <taxon>Methanobacteriota</taxon>
        <taxon>Stenosarchaea group</taxon>
        <taxon>Methanomicrobia</taxon>
        <taxon>Methanosarcinales</taxon>
        <taxon>ANME-2 cluster</taxon>
        <taxon>Candidatus Methanogasteraceae</taxon>
        <taxon>Candidatus Methanogaster</taxon>
    </lineage>
</organism>